<sequence length="1142" mass="121830">MLRAAMLARSCARLPSAASAARRAASLAPKSVRATAPRLLALSEGEPAAQRLQALPASLAARGRATENLQSLALEPLSSRTTLTLVGGGLVISGCAGLKSTKCASDDDDDDDAGEEDDPLKSKLCITNLYNYKYCVTARIFKCAMWDKHDEFQRWCIDACNAAYCQKLWCLRTESAVLDGTDAMVRARGLSQARDHLVNTLNVVADGDWKSDATKVQFAETAVKYYALGFVDFLGNDAVSLRGAVQTSIEEYWDLFHPVAALHQGAPPEMPFDAALLILDASYTALGNEDLRQHVDLETITKACCRTGSSTETKLAVDHVLEGTEQAYWRASRRFRPFMLAAETAGQALARVRPAIDALAAFCEARASADAPLALPSDAVLALGAAGAVEVAAAPLATAVADAFVDAFVGRDDVTRDDVLTCVLAGLRACLAAVERFDEPLAALREALRGDISRAALAPGVAADAVPFADIASTRVPDVLEAAREALGRVALGVDDGSGGGALEFLGGELAHQTAALDRAVADGQICLYGEAGNGYGGDSGGAEISRLRDVVDWDAMDKRDDIDTRAATLSGGDRAHIALILRGSSETHHIVYEVAPLTMGGFVVDEAPAFSISCVVRAADANVNTWDSLPRHLLETDAACTLAAMRLCLHSMHSGGAPISLDAVGLTVDYLGREVYNLFRKTPLPSSLSCSGAVLRMGMGCKTLVALVGGDRYDVYGRGKNHFGTPAYFPWQSSGCGDVELHWSATVDPGAVDAVFNRATGLTADGLQRVYDRAVETLPWRKSCYNVSDALCCVTLVRPDEWDMVTSVDGSGVIEGSIIVRDLRMDVAEENAGTDGFLAQVFANALGLKSGTVQCINQWYDAFSRRAVAVTVANAAIAADVALLRDIPRGSAVVSGSVDSLEVAMVGGETPLEALTRALDVHYALEEAESDKVKYESRAAGFAESLTEALDAAQVGEISKLLLLGADCVGPNSHAAVVGRPFRPMVVGVKIGPRQRQVYYVNDQGDNVRPHACCVVDDDFLSTLSKVAEAGGSFTHRDGSRIGKLQDSHVDIVLVPIDFPIRHSLTIKSENAAEMRKEARYLFTTYVDALLGSDVSFDNEELRRHHAVYKLQDWTRNSSKYNPWLMPGPPTEPYPPGFGES</sequence>
<protein>
    <submittedName>
        <fullName evidence="1">Uncharacterized protein</fullName>
    </submittedName>
</protein>
<accession>A0A8J2SJU4</accession>
<organism evidence="1 2">
    <name type="scientific">Pelagomonas calceolata</name>
    <dbReference type="NCBI Taxonomy" id="35677"/>
    <lineage>
        <taxon>Eukaryota</taxon>
        <taxon>Sar</taxon>
        <taxon>Stramenopiles</taxon>
        <taxon>Ochrophyta</taxon>
        <taxon>Pelagophyceae</taxon>
        <taxon>Pelagomonadales</taxon>
        <taxon>Pelagomonadaceae</taxon>
        <taxon>Pelagomonas</taxon>
    </lineage>
</organism>
<dbReference type="AlphaFoldDB" id="A0A8J2SJU4"/>
<evidence type="ECO:0000313" key="1">
    <source>
        <dbReference type="EMBL" id="CAH0368267.1"/>
    </source>
</evidence>
<keyword evidence="2" id="KW-1185">Reference proteome</keyword>
<dbReference type="Proteomes" id="UP000789595">
    <property type="component" value="Unassembled WGS sequence"/>
</dbReference>
<comment type="caution">
    <text evidence="1">The sequence shown here is derived from an EMBL/GenBank/DDBJ whole genome shotgun (WGS) entry which is preliminary data.</text>
</comment>
<proteinExistence type="predicted"/>
<reference evidence="1" key="1">
    <citation type="submission" date="2021-11" db="EMBL/GenBank/DDBJ databases">
        <authorList>
            <consortium name="Genoscope - CEA"/>
            <person name="William W."/>
        </authorList>
    </citation>
    <scope>NUCLEOTIDE SEQUENCE</scope>
</reference>
<gene>
    <name evidence="1" type="ORF">PECAL_2P13260</name>
</gene>
<evidence type="ECO:0000313" key="2">
    <source>
        <dbReference type="Proteomes" id="UP000789595"/>
    </source>
</evidence>
<name>A0A8J2SJU4_9STRA</name>
<dbReference type="EMBL" id="CAKKNE010000002">
    <property type="protein sequence ID" value="CAH0368267.1"/>
    <property type="molecule type" value="Genomic_DNA"/>
</dbReference>